<feature type="compositionally biased region" description="Low complexity" evidence="8">
    <location>
        <begin position="683"/>
        <end position="694"/>
    </location>
</feature>
<dbReference type="PANTHER" id="PTHR12656">
    <property type="entry name" value="BRG-1 ASSOCIATED FACTOR 250 BAF250"/>
    <property type="match status" value="1"/>
</dbReference>
<feature type="compositionally biased region" description="Basic and acidic residues" evidence="8">
    <location>
        <begin position="1698"/>
        <end position="1729"/>
    </location>
</feature>
<dbReference type="Gene3D" id="1.25.10.10">
    <property type="entry name" value="Leucine-rich Repeat Variant"/>
    <property type="match status" value="1"/>
</dbReference>
<dbReference type="InterPro" id="IPR033388">
    <property type="entry name" value="BAF250_C"/>
</dbReference>
<evidence type="ECO:0000256" key="2">
    <source>
        <dbReference type="ARBA" id="ARBA00004141"/>
    </source>
</evidence>
<dbReference type="GO" id="GO:0006357">
    <property type="term" value="P:regulation of transcription by RNA polymerase II"/>
    <property type="evidence" value="ECO:0007669"/>
    <property type="project" value="TreeGrafter"/>
</dbReference>
<dbReference type="SMART" id="SM00501">
    <property type="entry name" value="BRIGHT"/>
    <property type="match status" value="1"/>
</dbReference>
<dbReference type="InterPro" id="IPR036431">
    <property type="entry name" value="ARID_dom_sf"/>
</dbReference>
<feature type="compositionally biased region" description="Low complexity" evidence="8">
    <location>
        <begin position="927"/>
        <end position="944"/>
    </location>
</feature>
<feature type="compositionally biased region" description="Low complexity" evidence="8">
    <location>
        <begin position="555"/>
        <end position="576"/>
    </location>
</feature>
<feature type="compositionally biased region" description="Polar residues" evidence="8">
    <location>
        <begin position="242"/>
        <end position="252"/>
    </location>
</feature>
<comment type="subcellular location">
    <subcellularLocation>
        <location evidence="2">Membrane</location>
        <topology evidence="2">Multi-pass membrane protein</topology>
    </subcellularLocation>
    <subcellularLocation>
        <location evidence="1">Nucleus</location>
    </subcellularLocation>
</comment>
<feature type="compositionally biased region" description="Polar residues" evidence="8">
    <location>
        <begin position="868"/>
        <end position="877"/>
    </location>
</feature>
<dbReference type="Proteomes" id="UP001239994">
    <property type="component" value="Unassembled WGS sequence"/>
</dbReference>
<feature type="compositionally biased region" description="Basic and acidic residues" evidence="8">
    <location>
        <begin position="897"/>
        <end position="907"/>
    </location>
</feature>
<dbReference type="PROSITE" id="PS50216">
    <property type="entry name" value="DHHC"/>
    <property type="match status" value="1"/>
</dbReference>
<dbReference type="GO" id="GO:0003677">
    <property type="term" value="F:DNA binding"/>
    <property type="evidence" value="ECO:0007669"/>
    <property type="project" value="InterPro"/>
</dbReference>
<feature type="compositionally biased region" description="Low complexity" evidence="8">
    <location>
        <begin position="1086"/>
        <end position="1099"/>
    </location>
</feature>
<evidence type="ECO:0000313" key="11">
    <source>
        <dbReference type="EMBL" id="KAK1795606.1"/>
    </source>
</evidence>
<name>A0AAD8ZAV4_9TELE</name>
<feature type="compositionally biased region" description="Low complexity" evidence="8">
    <location>
        <begin position="108"/>
        <end position="126"/>
    </location>
</feature>
<evidence type="ECO:0000256" key="9">
    <source>
        <dbReference type="SAM" id="Phobius"/>
    </source>
</evidence>
<dbReference type="GO" id="GO:0035060">
    <property type="term" value="C:brahma complex"/>
    <property type="evidence" value="ECO:0007669"/>
    <property type="project" value="InterPro"/>
</dbReference>
<feature type="compositionally biased region" description="Low complexity" evidence="8">
    <location>
        <begin position="594"/>
        <end position="607"/>
    </location>
</feature>
<feature type="region of interest" description="Disordered" evidence="8">
    <location>
        <begin position="1790"/>
        <end position="1821"/>
    </location>
</feature>
<proteinExistence type="predicted"/>
<evidence type="ECO:0000313" key="12">
    <source>
        <dbReference type="Proteomes" id="UP001239994"/>
    </source>
</evidence>
<dbReference type="InterPro" id="IPR011989">
    <property type="entry name" value="ARM-like"/>
</dbReference>
<keyword evidence="7" id="KW-0539">Nucleus</keyword>
<dbReference type="InterPro" id="IPR001594">
    <property type="entry name" value="Palmitoyltrfase_DHHC"/>
</dbReference>
<dbReference type="InterPro" id="IPR001606">
    <property type="entry name" value="ARID_dom"/>
</dbReference>
<feature type="compositionally biased region" description="Polar residues" evidence="8">
    <location>
        <begin position="464"/>
        <end position="476"/>
    </location>
</feature>
<feature type="compositionally biased region" description="Polar residues" evidence="8">
    <location>
        <begin position="372"/>
        <end position="387"/>
    </location>
</feature>
<feature type="compositionally biased region" description="Low complexity" evidence="8">
    <location>
        <begin position="1174"/>
        <end position="1183"/>
    </location>
</feature>
<keyword evidence="12" id="KW-1185">Reference proteome</keyword>
<keyword evidence="5 9" id="KW-1133">Transmembrane helix</keyword>
<feature type="compositionally biased region" description="Low complexity" evidence="8">
    <location>
        <begin position="515"/>
        <end position="536"/>
    </location>
</feature>
<reference evidence="11" key="1">
    <citation type="submission" date="2023-03" db="EMBL/GenBank/DDBJ databases">
        <title>Electrophorus voltai genome.</title>
        <authorList>
            <person name="Bian C."/>
        </authorList>
    </citation>
    <scope>NUCLEOTIDE SEQUENCE</scope>
    <source>
        <strain evidence="11">CB-2022</strain>
        <tissue evidence="11">Muscle</tissue>
    </source>
</reference>
<feature type="region of interest" description="Disordered" evidence="8">
    <location>
        <begin position="1377"/>
        <end position="1537"/>
    </location>
</feature>
<dbReference type="GO" id="GO:0071565">
    <property type="term" value="C:nBAF complex"/>
    <property type="evidence" value="ECO:0007669"/>
    <property type="project" value="TreeGrafter"/>
</dbReference>
<feature type="region of interest" description="Disordered" evidence="8">
    <location>
        <begin position="1"/>
        <end position="44"/>
    </location>
</feature>
<feature type="compositionally biased region" description="Low complexity" evidence="8">
    <location>
        <begin position="831"/>
        <end position="847"/>
    </location>
</feature>
<evidence type="ECO:0000256" key="3">
    <source>
        <dbReference type="ARBA" id="ARBA00022553"/>
    </source>
</evidence>
<evidence type="ECO:0000256" key="5">
    <source>
        <dbReference type="ARBA" id="ARBA00022989"/>
    </source>
</evidence>
<evidence type="ECO:0000256" key="6">
    <source>
        <dbReference type="ARBA" id="ARBA00023136"/>
    </source>
</evidence>
<feature type="region of interest" description="Disordered" evidence="8">
    <location>
        <begin position="208"/>
        <end position="252"/>
    </location>
</feature>
<comment type="caution">
    <text evidence="11">The sequence shown here is derived from an EMBL/GenBank/DDBJ whole genome shotgun (WGS) entry which is preliminary data.</text>
</comment>
<feature type="compositionally biased region" description="Low complexity" evidence="8">
    <location>
        <begin position="857"/>
        <end position="867"/>
    </location>
</feature>
<gene>
    <name evidence="11" type="ORF">P4O66_001104</name>
</gene>
<dbReference type="GO" id="GO:0005654">
    <property type="term" value="C:nucleoplasm"/>
    <property type="evidence" value="ECO:0007669"/>
    <property type="project" value="TreeGrafter"/>
</dbReference>
<dbReference type="Pfam" id="PF01388">
    <property type="entry name" value="ARID"/>
    <property type="match status" value="1"/>
</dbReference>
<accession>A0AAD8ZAV4</accession>
<dbReference type="GO" id="GO:0031491">
    <property type="term" value="F:nucleosome binding"/>
    <property type="evidence" value="ECO:0007669"/>
    <property type="project" value="TreeGrafter"/>
</dbReference>
<dbReference type="Gene3D" id="1.10.150.60">
    <property type="entry name" value="ARID DNA-binding domain"/>
    <property type="match status" value="1"/>
</dbReference>
<feature type="region of interest" description="Disordered" evidence="8">
    <location>
        <begin position="275"/>
        <end position="324"/>
    </location>
</feature>
<feature type="compositionally biased region" description="Polar residues" evidence="8">
    <location>
        <begin position="1268"/>
        <end position="1284"/>
    </location>
</feature>
<feature type="compositionally biased region" description="Basic and acidic residues" evidence="8">
    <location>
        <begin position="1796"/>
        <end position="1817"/>
    </location>
</feature>
<feature type="compositionally biased region" description="Polar residues" evidence="8">
    <location>
        <begin position="1139"/>
        <end position="1156"/>
    </location>
</feature>
<evidence type="ECO:0000256" key="1">
    <source>
        <dbReference type="ARBA" id="ARBA00004123"/>
    </source>
</evidence>
<keyword evidence="6 9" id="KW-0472">Membrane</keyword>
<feature type="compositionally biased region" description="Low complexity" evidence="8">
    <location>
        <begin position="952"/>
        <end position="971"/>
    </location>
</feature>
<feature type="region of interest" description="Disordered" evidence="8">
    <location>
        <begin position="370"/>
        <end position="393"/>
    </location>
</feature>
<feature type="compositionally biased region" description="Pro residues" evidence="8">
    <location>
        <begin position="636"/>
        <end position="648"/>
    </location>
</feature>
<feature type="compositionally biased region" description="Low complexity" evidence="8">
    <location>
        <begin position="29"/>
        <end position="42"/>
    </location>
</feature>
<dbReference type="GO" id="GO:0016409">
    <property type="term" value="F:palmitoyltransferase activity"/>
    <property type="evidence" value="ECO:0007669"/>
    <property type="project" value="InterPro"/>
</dbReference>
<dbReference type="PANTHER" id="PTHR12656:SF11">
    <property type="entry name" value="AT-RICH INTERACTIVE DOMAIN-CONTAINING PROTEIN 1B"/>
    <property type="match status" value="1"/>
</dbReference>
<feature type="transmembrane region" description="Helical" evidence="9">
    <location>
        <begin position="2437"/>
        <end position="2459"/>
    </location>
</feature>
<protein>
    <recommendedName>
        <fullName evidence="10">ARID domain-containing protein</fullName>
    </recommendedName>
</protein>
<dbReference type="SUPFAM" id="SSF46774">
    <property type="entry name" value="ARID-like"/>
    <property type="match status" value="1"/>
</dbReference>
<dbReference type="Pfam" id="PF12031">
    <property type="entry name" value="BAF250_C"/>
    <property type="match status" value="1"/>
</dbReference>
<dbReference type="GO" id="GO:0006338">
    <property type="term" value="P:chromatin remodeling"/>
    <property type="evidence" value="ECO:0007669"/>
    <property type="project" value="InterPro"/>
</dbReference>
<feature type="region of interest" description="Disordered" evidence="8">
    <location>
        <begin position="85"/>
        <end position="126"/>
    </location>
</feature>
<dbReference type="EMBL" id="JAROKS010000015">
    <property type="protein sequence ID" value="KAK1795606.1"/>
    <property type="molecule type" value="Genomic_DNA"/>
</dbReference>
<dbReference type="SMART" id="SM01014">
    <property type="entry name" value="ARID"/>
    <property type="match status" value="1"/>
</dbReference>
<feature type="transmembrane region" description="Helical" evidence="9">
    <location>
        <begin position="2400"/>
        <end position="2431"/>
    </location>
</feature>
<feature type="region of interest" description="Disordered" evidence="8">
    <location>
        <begin position="434"/>
        <end position="982"/>
    </location>
</feature>
<feature type="compositionally biased region" description="Polar residues" evidence="8">
    <location>
        <begin position="208"/>
        <end position="217"/>
    </location>
</feature>
<dbReference type="InterPro" id="IPR021906">
    <property type="entry name" value="BAF250/Osa"/>
</dbReference>
<dbReference type="GO" id="GO:0016020">
    <property type="term" value="C:membrane"/>
    <property type="evidence" value="ECO:0007669"/>
    <property type="project" value="UniProtKB-SubCell"/>
</dbReference>
<feature type="transmembrane region" description="Helical" evidence="9">
    <location>
        <begin position="2254"/>
        <end position="2272"/>
    </location>
</feature>
<dbReference type="Pfam" id="PF01529">
    <property type="entry name" value="DHHC"/>
    <property type="match status" value="1"/>
</dbReference>
<feature type="transmembrane region" description="Helical" evidence="9">
    <location>
        <begin position="2284"/>
        <end position="2303"/>
    </location>
</feature>
<sequence length="2692" mass="289227">METGLVANHKLKNVGSGDPPPSPRHHHTPPQQQSQPFNQFQQHHQREIQNNINNHPFGHGDVANRQHGGKENIYGNQVERCHHSLNKSEEEDQPCKTGARMGSRYDHSNFGSANNNNNTSIQSQSGNSSVFEFNHYYGNGRGGPCFDQHGGQQSPGTGIMHSAQNNMDQIQNSHEEYHNNPYNHYPNYRPGYGGTGYGMMSPSRQGNMMGPGSNSAAASHGKATMASTPSPGGNVGGFQRFPGQNQQHPSGATPTLNQLLTSPSPMMRGYGSSYQDYNNPAQQQSSMGLSKEMSSQYSSASHSWGGQQRNHPAMSPGNNGQGNNRSQGMAHCPEFLHLPAIGLCECYRQLSKVAPMDAMAMKRSQIYGMGNSPYSQQQPGGTYSSQPYGAPAPHRYPMGMQGRGQVGMGGMQYPQQQQVPVQYGQQGMSGYCQQGQAPYFSSPQQPQPTGPSQSHYAHPRAPPQQDSSQEGYSSRGQPALTPGKPNHDEMGINQQDRPSSLPDLSGSIDDLPTGTEAALSSAVSASGSTSSQGEQSNPAQSPFSPHASPRLSNLRSGPSPSPVGSPVGSSQSRSGPISPASVPGTQLAPQTPGSVSDVVSLSALSQSPMSQERGFAHNLQRNVPGLGPGSQFGPQQPGPSMSPHPSPMGPMHHNVGTYQQGGSAYGPQGAQYGPSGNYPRPQNYGGAPGPSYSGPGPGMGLGMNASSPMHGQGPGQPCGSMPAGRGPGQPAGGRPYPAGSSSVAPTSPNMPQTAGPGMGPPPATGSRKPHESCPVPSAPNPLAAPQARPPYARSPVYPGLPGLGGRPAAFPPPPHFVQPHDGPYGSGGSLGLPLAEQYGPSGYPAGAPMGGMGPGGPYNQPPGSSSSRMNLQGSGYNTMPAGPMPMGPVDTVPATDPKPKLEHKEEGGAVGAEPPKPKDSYGSQCVSQPPTLSPLSPSPASLSSNHGDDSDSISSPTWPKTPTSPKHSSATMTSEKITRLYEMGSEPERRAWVDRYLAFMEERGTPVPNLPAVGKKPLDLCRLYLCVREIGGLAMVNKNKKWRELSTLLNVGTSSSSASSLKKQYTQYLFAYECKVERGEEPPPDAAAADGKKQAQQARVQPPSPANSGSLQGPQTPQSTGSSSLTEMTGDLKPPTPATTPHSQMTPQQTGRSGVSVQDPFCESSDPAFQKRTGVPPGMMFPQQGGGGADASVRMQYDARESFGGPRKGSSESFVPGQMSSTSLQDVYPRGPPSGQGIGPRPQYPYSPGFDRRPDHAMGPEGGMVPPGNQNNMMPSNSDPSMYSGSRYPMPPRHGHEGYSQQYPQGMPYGTHGMYPQPQGYKRPGEGMYGPPAKRHEGDTYGMPYGGQQPDMYGQYGGGYPERRPMQGQFPYPYSRERMQHAGQGPPQHGMMSAGPSTTPSGGPQGNMWHPRTDMGYPYPGRQGHGPPYPSMSRADDPEARANQDGQWPGHPGQRQSSYPPQSSSSSMPPMTNRQPPSSYQSPPAAPNHIARAPSPAPFPRPMGGSMSPNKPHLMPSMKMPKPGVPGPMPGSQSGGVPGQGLPPIHREINFPLDSIEATQLQLKPRRRLTSKDIGESTWALDTINILLYDDSTVSSFTLSQLPGFLELIVEYFRRCLIEIFGILEEYEVGTEGQKTLFGPLPEPGEKHELDHRELDSRSDTEQADKRQEAELQRPVPGSTGGPEHSEKTTAAEATDQEVGRDGELGKEESSPTEPRPKQASKYDKLPIKVEEREAAADRVEDRSGQLGLAGGFTSGLLHWKAGGGDSTAHIQTHFERKFQELGAELTLIKSESEEENGKEKDKEGPRNEQASHREEQGPSGKSLIATMGEMLCSRPGAPLPEGEAQALCLGSQEKQGSITLLEDEPRCWDEAPLSTAEDWQDELAKRCVCVSNIVRGLSFVPGNDIDMARHPGLVLVLGKLVLLHHEHPKRKRMPPTYQREEERGLACSKDEWWWDCLGALHENTLVTLANISGQLDLSIYPESICLPILDGLLHWMVCPSAEAQDPFCVAGGFSSLTPQRLVLECLCKLSIQDCNVDLLLATPPFSRQQRLYASLVRHVGERKSQVCREMAVAVLSNLAQGDPTAARAITLQKGSIGTLVGFLEDSVAMAQYQQSPHGLLHAGHPTHPEPPSVNMMCRAAKALLAMAQVEENRAEFVVHESRLLDIMLSSALNSSVVAIMCEASAVINHSNNMHLGIDEPRECQYNQICTHNSSPMETPHTKKRRVKRKWQVFPGRNKFYCDGRIMMAKQTGVFYLTVVLILVTSGLFFAFDCPFLASNLSPAIPAIGGVLFLFVMGMLLRASFSDPGVLPRATPDEAADVERQIDAANGAGGPGYRPPPRTREVVINGQTVKLKYCFTCKIFRPPRASHCSLCDNCVERFDHHCPWVGNCVGKRNYRFFYLFILSLSFLTIFIFAFVITHVILIWMLSWKQCSAFLHWCTVLEVVVCFFSVWSIVGLSGFHTYLISSNQTTNEDIKGAWSSKRGKDNYNPYSSGSILTNCCTALCGPLPPSLIDRRGFVEPDSAQPMAQSNGTNTCPLTQLQSHMCHQDQCIQSTKFVLQAAATPLLHTQPALLSGGGPLMHGKSTVGVPCSVLLPSQASLPPLTSFPSSVPGMSCGGELLSLHDSESHCPHQLPHQHFIGSEETPSPPAVMPCAAHAGHHVHPALHYDPASQDSLHEDSVRGLVKLSSV</sequence>
<feature type="region of interest" description="Disordered" evidence="8">
    <location>
        <begin position="1079"/>
        <end position="1284"/>
    </location>
</feature>
<evidence type="ECO:0000259" key="10">
    <source>
        <dbReference type="PROSITE" id="PS51011"/>
    </source>
</evidence>
<feature type="compositionally biased region" description="Basic and acidic residues" evidence="8">
    <location>
        <begin position="1644"/>
        <end position="1672"/>
    </location>
</feature>
<keyword evidence="3" id="KW-0597">Phosphoprotein</keyword>
<feature type="domain" description="ARID" evidence="10">
    <location>
        <begin position="986"/>
        <end position="1077"/>
    </location>
</feature>
<keyword evidence="4 9" id="KW-0812">Transmembrane</keyword>
<feature type="compositionally biased region" description="Polar residues" evidence="8">
    <location>
        <begin position="1106"/>
        <end position="1127"/>
    </location>
</feature>
<feature type="compositionally biased region" description="Polar residues" evidence="8">
    <location>
        <begin position="583"/>
        <end position="593"/>
    </location>
</feature>
<feature type="compositionally biased region" description="Low complexity" evidence="8">
    <location>
        <begin position="1456"/>
        <end position="1483"/>
    </location>
</feature>
<feature type="region of interest" description="Disordered" evidence="8">
    <location>
        <begin position="1635"/>
        <end position="1729"/>
    </location>
</feature>
<dbReference type="GO" id="GO:0045893">
    <property type="term" value="P:positive regulation of DNA-templated transcription"/>
    <property type="evidence" value="ECO:0007669"/>
    <property type="project" value="TreeGrafter"/>
</dbReference>
<evidence type="ECO:0000256" key="8">
    <source>
        <dbReference type="SAM" id="MobiDB-lite"/>
    </source>
</evidence>
<feature type="compositionally biased region" description="Polar residues" evidence="8">
    <location>
        <begin position="275"/>
        <end position="310"/>
    </location>
</feature>
<feature type="compositionally biased region" description="Polar residues" evidence="8">
    <location>
        <begin position="740"/>
        <end position="749"/>
    </location>
</feature>
<evidence type="ECO:0000256" key="7">
    <source>
        <dbReference type="ARBA" id="ARBA00023242"/>
    </source>
</evidence>
<organism evidence="11 12">
    <name type="scientific">Electrophorus voltai</name>
    <dbReference type="NCBI Taxonomy" id="2609070"/>
    <lineage>
        <taxon>Eukaryota</taxon>
        <taxon>Metazoa</taxon>
        <taxon>Chordata</taxon>
        <taxon>Craniata</taxon>
        <taxon>Vertebrata</taxon>
        <taxon>Euteleostomi</taxon>
        <taxon>Actinopterygii</taxon>
        <taxon>Neopterygii</taxon>
        <taxon>Teleostei</taxon>
        <taxon>Ostariophysi</taxon>
        <taxon>Gymnotiformes</taxon>
        <taxon>Gymnotoidei</taxon>
        <taxon>Gymnotidae</taxon>
        <taxon>Electrophorus</taxon>
    </lineage>
</organism>
<dbReference type="GO" id="GO:0016514">
    <property type="term" value="C:SWI/SNF complex"/>
    <property type="evidence" value="ECO:0007669"/>
    <property type="project" value="InterPro"/>
</dbReference>
<evidence type="ECO:0000256" key="4">
    <source>
        <dbReference type="ARBA" id="ARBA00022692"/>
    </source>
</evidence>
<dbReference type="PROSITE" id="PS51011">
    <property type="entry name" value="ARID"/>
    <property type="match status" value="1"/>
</dbReference>